<feature type="region of interest" description="Disordered" evidence="1">
    <location>
        <begin position="1"/>
        <end position="26"/>
    </location>
</feature>
<protein>
    <submittedName>
        <fullName evidence="3">Unannotated protein</fullName>
    </submittedName>
</protein>
<proteinExistence type="predicted"/>
<accession>A0A6J6V6Y9</accession>
<dbReference type="EMBL" id="CAEZYQ010000040">
    <property type="protein sequence ID" value="CAB4767961.1"/>
    <property type="molecule type" value="Genomic_DNA"/>
</dbReference>
<evidence type="ECO:0000256" key="2">
    <source>
        <dbReference type="SAM" id="Phobius"/>
    </source>
</evidence>
<organism evidence="3">
    <name type="scientific">freshwater metagenome</name>
    <dbReference type="NCBI Taxonomy" id="449393"/>
    <lineage>
        <taxon>unclassified sequences</taxon>
        <taxon>metagenomes</taxon>
        <taxon>ecological metagenomes</taxon>
    </lineage>
</organism>
<sequence>METVRTEQLRFFDGGTPQEPPRRDEPPRIVLERRARGDEEVFALLRRVGYADRHLGELLVPADPARFTTDLTSVPSVLTWLVPRSGRHLPAALVHDALVGGPAGSGEAGAASYVSKGGVVVDRVEADRVFRDAMADTGTGVVRRWLAWSAVTLVTLWVAPPRPGGWYGVVPFAALLLVAWLGWCATWDLLDASAPLATGVPWIAEGGWASELLGGVAGAVVVPLLLAPLWGRFARAGAVLGVGLAALLHVTVVLGVLTAAYQVLERLVTRHPTLAARAGATLVLACAVVVGLALVG</sequence>
<feature type="transmembrane region" description="Helical" evidence="2">
    <location>
        <begin position="211"/>
        <end position="230"/>
    </location>
</feature>
<gene>
    <name evidence="3" type="ORF">UFOPK2761_03213</name>
</gene>
<keyword evidence="2" id="KW-1133">Transmembrane helix</keyword>
<dbReference type="InterPro" id="IPR010767">
    <property type="entry name" value="Phage_CGC-2007_Cje0229"/>
</dbReference>
<name>A0A6J6V6Y9_9ZZZZ</name>
<feature type="transmembrane region" description="Helical" evidence="2">
    <location>
        <begin position="236"/>
        <end position="262"/>
    </location>
</feature>
<evidence type="ECO:0000256" key="1">
    <source>
        <dbReference type="SAM" id="MobiDB-lite"/>
    </source>
</evidence>
<feature type="compositionally biased region" description="Basic and acidic residues" evidence="1">
    <location>
        <begin position="1"/>
        <end position="10"/>
    </location>
</feature>
<keyword evidence="2" id="KW-0812">Transmembrane</keyword>
<dbReference type="AlphaFoldDB" id="A0A6J6V6Y9"/>
<dbReference type="Pfam" id="PF07087">
    <property type="entry name" value="DUF1353"/>
    <property type="match status" value="1"/>
</dbReference>
<reference evidence="3" key="1">
    <citation type="submission" date="2020-05" db="EMBL/GenBank/DDBJ databases">
        <authorList>
            <person name="Chiriac C."/>
            <person name="Salcher M."/>
            <person name="Ghai R."/>
            <person name="Kavagutti S V."/>
        </authorList>
    </citation>
    <scope>NUCLEOTIDE SEQUENCE</scope>
</reference>
<evidence type="ECO:0000313" key="3">
    <source>
        <dbReference type="EMBL" id="CAB4767961.1"/>
    </source>
</evidence>
<keyword evidence="2" id="KW-0472">Membrane</keyword>
<feature type="transmembrane region" description="Helical" evidence="2">
    <location>
        <begin position="165"/>
        <end position="190"/>
    </location>
</feature>
<feature type="transmembrane region" description="Helical" evidence="2">
    <location>
        <begin position="274"/>
        <end position="295"/>
    </location>
</feature>